<feature type="non-terminal residue" evidence="1">
    <location>
        <position position="1"/>
    </location>
</feature>
<feature type="non-terminal residue" evidence="1">
    <location>
        <position position="44"/>
    </location>
</feature>
<organism evidence="1">
    <name type="scientific">marine metagenome</name>
    <dbReference type="NCBI Taxonomy" id="408172"/>
    <lineage>
        <taxon>unclassified sequences</taxon>
        <taxon>metagenomes</taxon>
        <taxon>ecological metagenomes</taxon>
    </lineage>
</organism>
<name>A0A382XX49_9ZZZZ</name>
<sequence>VEIEGLEICYYPVLKVKYESNLVPHDISEILLIDPIVLMMSKNA</sequence>
<gene>
    <name evidence="1" type="ORF">METZ01_LOCUS427915</name>
</gene>
<accession>A0A382XX49</accession>
<dbReference type="AlphaFoldDB" id="A0A382XX49"/>
<evidence type="ECO:0000313" key="1">
    <source>
        <dbReference type="EMBL" id="SVD75061.1"/>
    </source>
</evidence>
<proteinExistence type="predicted"/>
<reference evidence="1" key="1">
    <citation type="submission" date="2018-05" db="EMBL/GenBank/DDBJ databases">
        <authorList>
            <person name="Lanie J.A."/>
            <person name="Ng W.-L."/>
            <person name="Kazmierczak K.M."/>
            <person name="Andrzejewski T.M."/>
            <person name="Davidsen T.M."/>
            <person name="Wayne K.J."/>
            <person name="Tettelin H."/>
            <person name="Glass J.I."/>
            <person name="Rusch D."/>
            <person name="Podicherti R."/>
            <person name="Tsui H.-C.T."/>
            <person name="Winkler M.E."/>
        </authorList>
    </citation>
    <scope>NUCLEOTIDE SEQUENCE</scope>
</reference>
<dbReference type="EMBL" id="UINC01170824">
    <property type="protein sequence ID" value="SVD75061.1"/>
    <property type="molecule type" value="Genomic_DNA"/>
</dbReference>
<protein>
    <submittedName>
        <fullName evidence="1">Uncharacterized protein</fullName>
    </submittedName>
</protein>